<name>A0ABT5IPF6_9NEIS</name>
<comment type="caution">
    <text evidence="2">The sequence shown here is derived from an EMBL/GenBank/DDBJ whole genome shotgun (WGS) entry which is preliminary data.</text>
</comment>
<gene>
    <name evidence="2" type="ORF">PQU96_09835</name>
</gene>
<reference evidence="2 3" key="1">
    <citation type="submission" date="2023-01" db="EMBL/GenBank/DDBJ databases">
        <title>Novel species of the genus Vogesella isolated from rivers.</title>
        <authorList>
            <person name="Lu H."/>
        </authorList>
    </citation>
    <scope>NUCLEOTIDE SEQUENCE [LARGE SCALE GENOMIC DNA]</scope>
    <source>
        <strain evidence="2 3">LYT5W</strain>
    </source>
</reference>
<dbReference type="RefSeq" id="WP_272772167.1">
    <property type="nucleotide sequence ID" value="NZ_JAQQLE010000008.1"/>
</dbReference>
<proteinExistence type="predicted"/>
<evidence type="ECO:0000313" key="3">
    <source>
        <dbReference type="Proteomes" id="UP001222030"/>
    </source>
</evidence>
<evidence type="ECO:0000313" key="2">
    <source>
        <dbReference type="EMBL" id="MDC7714427.1"/>
    </source>
</evidence>
<feature type="region of interest" description="Disordered" evidence="1">
    <location>
        <begin position="1"/>
        <end position="20"/>
    </location>
</feature>
<protein>
    <submittedName>
        <fullName evidence="2">Uncharacterized protein</fullName>
    </submittedName>
</protein>
<keyword evidence="3" id="KW-1185">Reference proteome</keyword>
<feature type="compositionally biased region" description="Basic and acidic residues" evidence="1">
    <location>
        <begin position="1"/>
        <end position="10"/>
    </location>
</feature>
<organism evidence="2 3">
    <name type="scientific">Vogesella margarita</name>
    <dbReference type="NCBI Taxonomy" id="2984199"/>
    <lineage>
        <taxon>Bacteria</taxon>
        <taxon>Pseudomonadati</taxon>
        <taxon>Pseudomonadota</taxon>
        <taxon>Betaproteobacteria</taxon>
        <taxon>Neisseriales</taxon>
        <taxon>Chromobacteriaceae</taxon>
        <taxon>Vogesella</taxon>
    </lineage>
</organism>
<sequence>MGEAKRRGSAEQRMAQATSERPLAEVLAELGLPTDTRFKGYVLHSEENDDFVAHIDRTTTRTFRAYCATPEDALTFRTLAEALKELKEAGKPLVVGRVFDTGTHLMVGFIDY</sequence>
<dbReference type="Proteomes" id="UP001222030">
    <property type="component" value="Unassembled WGS sequence"/>
</dbReference>
<evidence type="ECO:0000256" key="1">
    <source>
        <dbReference type="SAM" id="MobiDB-lite"/>
    </source>
</evidence>
<dbReference type="EMBL" id="JAQQLE010000008">
    <property type="protein sequence ID" value="MDC7714427.1"/>
    <property type="molecule type" value="Genomic_DNA"/>
</dbReference>
<accession>A0ABT5IPF6</accession>